<dbReference type="EMBL" id="CP040077">
    <property type="protein sequence ID" value="QCP50145.1"/>
    <property type="molecule type" value="Genomic_DNA"/>
</dbReference>
<gene>
    <name evidence="1" type="ORF">FAZ95_13740</name>
</gene>
<dbReference type="Proteomes" id="UP000298656">
    <property type="component" value="Chromosome 1"/>
</dbReference>
<evidence type="ECO:0000313" key="1">
    <source>
        <dbReference type="EMBL" id="QCP50145.1"/>
    </source>
</evidence>
<sequence>MKYLYFPDTFQYAGSVSDETDVPFCLGVAPPANSGPGSVVVADPASGNWVIRAETAAELAAAKTAQTSIINAACNQALAAITTAYPDLEVATWGQQLAEATAYTANNAATTLLLSAIAQASGQAVAALAAGVLQKSAPYLAASGAAIGKRLSLTAQIAGAATVAAVKSISWS</sequence>
<reference evidence="1 2" key="1">
    <citation type="submission" date="2019-05" db="EMBL/GenBank/DDBJ databases">
        <title>Burkholderia sp. DHOD12, isolated from subtropical forest soil.</title>
        <authorList>
            <person name="Gao Z.-H."/>
            <person name="Qiu L.-H."/>
        </authorList>
    </citation>
    <scope>NUCLEOTIDE SEQUENCE [LARGE SCALE GENOMIC DNA]</scope>
    <source>
        <strain evidence="1 2">DHOD12</strain>
    </source>
</reference>
<protein>
    <submittedName>
        <fullName evidence="1">Uncharacterized protein</fullName>
    </submittedName>
</protein>
<evidence type="ECO:0000313" key="2">
    <source>
        <dbReference type="Proteomes" id="UP000298656"/>
    </source>
</evidence>
<organism evidence="1 2">
    <name type="scientific">Trinickia violacea</name>
    <dbReference type="NCBI Taxonomy" id="2571746"/>
    <lineage>
        <taxon>Bacteria</taxon>
        <taxon>Pseudomonadati</taxon>
        <taxon>Pseudomonadota</taxon>
        <taxon>Betaproteobacteria</taxon>
        <taxon>Burkholderiales</taxon>
        <taxon>Burkholderiaceae</taxon>
        <taxon>Trinickia</taxon>
    </lineage>
</organism>
<name>A0A4P8IR45_9BURK</name>
<keyword evidence="2" id="KW-1185">Reference proteome</keyword>
<dbReference type="KEGG" id="tvl:FAZ95_13740"/>
<dbReference type="AlphaFoldDB" id="A0A4P8IR45"/>
<proteinExistence type="predicted"/>
<accession>A0A4P8IR45</accession>
<dbReference type="RefSeq" id="WP_137332964.1">
    <property type="nucleotide sequence ID" value="NZ_CP040077.1"/>
</dbReference>